<comment type="caution">
    <text evidence="1">The sequence shown here is derived from an EMBL/GenBank/DDBJ whole genome shotgun (WGS) entry which is preliminary data.</text>
</comment>
<name>A0ABX0NEL0_9BURK</name>
<accession>A0ABX0NEL0</accession>
<proteinExistence type="predicted"/>
<dbReference type="EMBL" id="WHJG01000016">
    <property type="protein sequence ID" value="NHZ80947.1"/>
    <property type="molecule type" value="Genomic_DNA"/>
</dbReference>
<sequence length="130" mass="15231">MPRVRRQPDTGRFNVQMLFIMRHFTTLKIMLPANPPPDFLPVFEFVNKLSTPITLYLELAPQEFELLPGDAVQVFVYKEDDTFPIHLELGDGYLSIHPYRSWGNWYVYKNGEDVSGPPYRTPYTKPFVFT</sequence>
<evidence type="ECO:0000313" key="1">
    <source>
        <dbReference type="EMBL" id="NHZ80947.1"/>
    </source>
</evidence>
<keyword evidence="2" id="KW-1185">Reference proteome</keyword>
<protein>
    <recommendedName>
        <fullName evidence="3">Plastocyanin-like domain-containing protein</fullName>
    </recommendedName>
</protein>
<gene>
    <name evidence="1" type="ORF">F2P44_16930</name>
</gene>
<evidence type="ECO:0008006" key="3">
    <source>
        <dbReference type="Google" id="ProtNLM"/>
    </source>
</evidence>
<evidence type="ECO:0000313" key="2">
    <source>
        <dbReference type="Proteomes" id="UP000621455"/>
    </source>
</evidence>
<organism evidence="1 2">
    <name type="scientific">Massilia frigida</name>
    <dbReference type="NCBI Taxonomy" id="2609281"/>
    <lineage>
        <taxon>Bacteria</taxon>
        <taxon>Pseudomonadati</taxon>
        <taxon>Pseudomonadota</taxon>
        <taxon>Betaproteobacteria</taxon>
        <taxon>Burkholderiales</taxon>
        <taxon>Oxalobacteraceae</taxon>
        <taxon>Telluria group</taxon>
        <taxon>Massilia</taxon>
    </lineage>
</organism>
<reference evidence="1 2" key="1">
    <citation type="submission" date="2019-10" db="EMBL/GenBank/DDBJ databases">
        <title>Taxonomy of Antarctic Massilia spp.: description of Massilia rubra sp. nov., Massilia aquatica sp. nov., Massilia mucilaginosa sp. nov., Massilia frigida sp. nov. isolated from streams, lakes and regoliths.</title>
        <authorList>
            <person name="Holochova P."/>
            <person name="Sedlacek I."/>
            <person name="Kralova S."/>
            <person name="Maslanova I."/>
            <person name="Busse H.-J."/>
            <person name="Stankova E."/>
            <person name="Vrbovska V."/>
            <person name="Kovarovic V."/>
            <person name="Bartak M."/>
            <person name="Svec P."/>
            <person name="Pantucek R."/>
        </authorList>
    </citation>
    <scope>NUCLEOTIDE SEQUENCE [LARGE SCALE GENOMIC DNA]</scope>
    <source>
        <strain evidence="1 2">CCM 8695</strain>
    </source>
</reference>
<dbReference type="Proteomes" id="UP000621455">
    <property type="component" value="Unassembled WGS sequence"/>
</dbReference>
<dbReference type="RefSeq" id="WP_167088276.1">
    <property type="nucleotide sequence ID" value="NZ_WHJG01000016.1"/>
</dbReference>